<dbReference type="STRING" id="1576480.XU08_C0005G0035"/>
<evidence type="ECO:0000313" key="10">
    <source>
        <dbReference type="EMBL" id="KRT67274.1"/>
    </source>
</evidence>
<dbReference type="GO" id="GO:0009011">
    <property type="term" value="F:alpha-1,4-glucan glucosyltransferase (ADP-glucose donor) activity"/>
    <property type="evidence" value="ECO:0007669"/>
    <property type="project" value="UniProtKB-UniRule"/>
</dbReference>
<feature type="domain" description="Starch synthase catalytic" evidence="9">
    <location>
        <begin position="27"/>
        <end position="269"/>
    </location>
</feature>
<comment type="function">
    <text evidence="2 7">Synthesizes alpha-1,4-glucan chains using ADP-glucose.</text>
</comment>
<evidence type="ECO:0000259" key="8">
    <source>
        <dbReference type="Pfam" id="PF00534"/>
    </source>
</evidence>
<evidence type="ECO:0000256" key="5">
    <source>
        <dbReference type="ARBA" id="ARBA00022679"/>
    </source>
</evidence>
<evidence type="ECO:0000256" key="1">
    <source>
        <dbReference type="ARBA" id="ARBA00001478"/>
    </source>
</evidence>
<keyword evidence="5 7" id="KW-0808">Transferase</keyword>
<evidence type="ECO:0000256" key="7">
    <source>
        <dbReference type="HAMAP-Rule" id="MF_00484"/>
    </source>
</evidence>
<dbReference type="Proteomes" id="UP000051297">
    <property type="component" value="Unassembled WGS sequence"/>
</dbReference>
<sequence length="527" mass="59964">MSDIKTTTFLEPLTKLIPLSHPGASLRVMMVLPEVFPYASVGGVSRVGAYLARELVKMGHDIRIFMPKYGFIDEEKYPLEMVVEGLKVYTDAEGDGPKELVCNVKTHMSEDGVRTYFLENMEYYEQRANVYGYSDDPVRFTLLARAALEFLRHFEWKPQVIHAHDWQTGSVPNFLKTVYAKSPDLHGIASVFTIHNLFYQGMFDHRQVSELDFDDGKSRIVSLFSDQLKKQNFMKRGIIYADAVNTVSESYAREILTPEYGEGLDRLLMEVRSKLFGITNGLDYEDYDPETDPLVPKPYNFHTIDRRVINKRALQKEFGLPEGEQHFVIGMVSRLTEQKGLDILLEALPSFLSELDVQFIVVGGGEEKYVSGFRDLQKRFPKQIGSHLMLNFTLPRLVYAGADVLTIPSRFEPAGLTQLEAMRYGCLPIVRKTGGLADSVTDLDISGETGTGFVFGEYTPWALYGALVRAYENFHHPKVWEGLVKRAMQADFSWKAAARHYADLYRRAIQLKERESKGPVRLASLEE</sequence>
<dbReference type="EMBL" id="LDXK01000005">
    <property type="protein sequence ID" value="KRT67274.1"/>
    <property type="molecule type" value="Genomic_DNA"/>
</dbReference>
<dbReference type="SUPFAM" id="SSF53756">
    <property type="entry name" value="UDP-Glycosyltransferase/glycogen phosphorylase"/>
    <property type="match status" value="1"/>
</dbReference>
<evidence type="ECO:0000259" key="9">
    <source>
        <dbReference type="Pfam" id="PF08323"/>
    </source>
</evidence>
<protein>
    <recommendedName>
        <fullName evidence="7">Glycogen synthase</fullName>
        <ecNumber evidence="7">2.4.1.21</ecNumber>
    </recommendedName>
    <alternativeName>
        <fullName evidence="7">Starch [bacterial glycogen] synthase</fullName>
    </alternativeName>
</protein>
<comment type="catalytic activity">
    <reaction evidence="1 7">
        <text>[(1-&gt;4)-alpha-D-glucosyl](n) + ADP-alpha-D-glucose = [(1-&gt;4)-alpha-D-glucosyl](n+1) + ADP + H(+)</text>
        <dbReference type="Rhea" id="RHEA:18189"/>
        <dbReference type="Rhea" id="RHEA-COMP:9584"/>
        <dbReference type="Rhea" id="RHEA-COMP:9587"/>
        <dbReference type="ChEBI" id="CHEBI:15378"/>
        <dbReference type="ChEBI" id="CHEBI:15444"/>
        <dbReference type="ChEBI" id="CHEBI:57498"/>
        <dbReference type="ChEBI" id="CHEBI:456216"/>
        <dbReference type="EC" id="2.4.1.21"/>
    </reaction>
</comment>
<keyword evidence="6 7" id="KW-0320">Glycogen biosynthesis</keyword>
<dbReference type="InterPro" id="IPR001296">
    <property type="entry name" value="Glyco_trans_1"/>
</dbReference>
<comment type="pathway">
    <text evidence="7">Glycan biosynthesis; glycogen biosynthesis.</text>
</comment>
<dbReference type="CDD" id="cd03791">
    <property type="entry name" value="GT5_Glycogen_synthase_DULL1-like"/>
    <property type="match status" value="1"/>
</dbReference>
<organism evidence="10 11">
    <name type="scientific">candidate division WWE3 bacterium CSP1-7</name>
    <dbReference type="NCBI Taxonomy" id="1576480"/>
    <lineage>
        <taxon>Bacteria</taxon>
        <taxon>Katanobacteria</taxon>
    </lineage>
</organism>
<dbReference type="Pfam" id="PF08323">
    <property type="entry name" value="Glyco_transf_5"/>
    <property type="match status" value="1"/>
</dbReference>
<dbReference type="EC" id="2.4.1.21" evidence="7"/>
<dbReference type="PANTHER" id="PTHR45825:SF11">
    <property type="entry name" value="ALPHA AMYLASE DOMAIN-CONTAINING PROTEIN"/>
    <property type="match status" value="1"/>
</dbReference>
<feature type="domain" description="Glycosyl transferase family 1" evidence="8">
    <location>
        <begin position="320"/>
        <end position="472"/>
    </location>
</feature>
<dbReference type="InterPro" id="IPR013534">
    <property type="entry name" value="Starch_synth_cat_dom"/>
</dbReference>
<dbReference type="PATRIC" id="fig|1576480.3.peg.573"/>
<dbReference type="PANTHER" id="PTHR45825">
    <property type="entry name" value="GRANULE-BOUND STARCH SYNTHASE 1, CHLOROPLASTIC/AMYLOPLASTIC"/>
    <property type="match status" value="1"/>
</dbReference>
<dbReference type="NCBIfam" id="TIGR02095">
    <property type="entry name" value="glgA"/>
    <property type="match status" value="1"/>
</dbReference>
<evidence type="ECO:0000313" key="11">
    <source>
        <dbReference type="Proteomes" id="UP000051297"/>
    </source>
</evidence>
<keyword evidence="4 7" id="KW-0328">Glycosyltransferase</keyword>
<dbReference type="Gene3D" id="3.40.50.2000">
    <property type="entry name" value="Glycogen Phosphorylase B"/>
    <property type="match status" value="2"/>
</dbReference>
<dbReference type="GO" id="GO:0004373">
    <property type="term" value="F:alpha-1,4-glucan glucosyltransferase (UDP-glucose donor) activity"/>
    <property type="evidence" value="ECO:0007669"/>
    <property type="project" value="InterPro"/>
</dbReference>
<evidence type="ECO:0000256" key="4">
    <source>
        <dbReference type="ARBA" id="ARBA00022676"/>
    </source>
</evidence>
<accession>A0A0T5ZWV6</accession>
<dbReference type="AlphaFoldDB" id="A0A0T5ZWV6"/>
<dbReference type="UniPathway" id="UPA00164"/>
<evidence type="ECO:0000256" key="3">
    <source>
        <dbReference type="ARBA" id="ARBA00010281"/>
    </source>
</evidence>
<comment type="caution">
    <text evidence="7">Lacks conserved residue(s) required for the propagation of feature annotation.</text>
</comment>
<evidence type="ECO:0000256" key="6">
    <source>
        <dbReference type="ARBA" id="ARBA00023056"/>
    </source>
</evidence>
<comment type="similarity">
    <text evidence="3 7">Belongs to the glycosyltransferase 1 family. Bacterial/plant glycogen synthase subfamily.</text>
</comment>
<dbReference type="Pfam" id="PF00534">
    <property type="entry name" value="Glycos_transf_1"/>
    <property type="match status" value="1"/>
</dbReference>
<proteinExistence type="inferred from homology"/>
<dbReference type="HAMAP" id="MF_00484">
    <property type="entry name" value="Glycogen_synth"/>
    <property type="match status" value="1"/>
</dbReference>
<name>A0A0T5ZWV6_UNCKA</name>
<dbReference type="GO" id="GO:0005978">
    <property type="term" value="P:glycogen biosynthetic process"/>
    <property type="evidence" value="ECO:0007669"/>
    <property type="project" value="UniProtKB-UniRule"/>
</dbReference>
<comment type="caution">
    <text evidence="10">The sequence shown here is derived from an EMBL/GenBank/DDBJ whole genome shotgun (WGS) entry which is preliminary data.</text>
</comment>
<reference evidence="10 11" key="1">
    <citation type="submission" date="2015-05" db="EMBL/GenBank/DDBJ databases">
        <title>Critical biogeochemical functions in the subsurface are associated with bacteria from new phyla and little studied lineages.</title>
        <authorList>
            <person name="Hug L.A."/>
            <person name="Thomas B.C."/>
            <person name="Sharon I."/>
            <person name="Brown C.T."/>
            <person name="Sharma R."/>
            <person name="Hettich R.L."/>
            <person name="Wilkins M.J."/>
            <person name="Williams K.H."/>
            <person name="Singh A."/>
            <person name="Banfield J.F."/>
        </authorList>
    </citation>
    <scope>NUCLEOTIDE SEQUENCE [LARGE SCALE GENOMIC DNA]</scope>
    <source>
        <strain evidence="10">CSP1-7</strain>
    </source>
</reference>
<gene>
    <name evidence="7" type="primary">glgA</name>
    <name evidence="10" type="ORF">XU08_C0005G0035</name>
</gene>
<evidence type="ECO:0000256" key="2">
    <source>
        <dbReference type="ARBA" id="ARBA00002764"/>
    </source>
</evidence>
<dbReference type="InterPro" id="IPR011835">
    <property type="entry name" value="GS/SS"/>
</dbReference>